<name>A0A7S4RQG6_9DINO</name>
<dbReference type="AlphaFoldDB" id="A0A7S4RQG6"/>
<proteinExistence type="predicted"/>
<evidence type="ECO:0000313" key="2">
    <source>
        <dbReference type="EMBL" id="CAE4621254.1"/>
    </source>
</evidence>
<reference evidence="2" key="1">
    <citation type="submission" date="2021-01" db="EMBL/GenBank/DDBJ databases">
        <authorList>
            <person name="Corre E."/>
            <person name="Pelletier E."/>
            <person name="Niang G."/>
            <person name="Scheremetjew M."/>
            <person name="Finn R."/>
            <person name="Kale V."/>
            <person name="Holt S."/>
            <person name="Cochrane G."/>
            <person name="Meng A."/>
            <person name="Brown T."/>
            <person name="Cohen L."/>
        </authorList>
    </citation>
    <scope>NUCLEOTIDE SEQUENCE</scope>
    <source>
        <strain evidence="2">CCMP3105</strain>
    </source>
</reference>
<feature type="compositionally biased region" description="Pro residues" evidence="1">
    <location>
        <begin position="176"/>
        <end position="186"/>
    </location>
</feature>
<organism evidence="2">
    <name type="scientific">Alexandrium monilatum</name>
    <dbReference type="NCBI Taxonomy" id="311494"/>
    <lineage>
        <taxon>Eukaryota</taxon>
        <taxon>Sar</taxon>
        <taxon>Alveolata</taxon>
        <taxon>Dinophyceae</taxon>
        <taxon>Gonyaulacales</taxon>
        <taxon>Pyrocystaceae</taxon>
        <taxon>Alexandrium</taxon>
    </lineage>
</organism>
<accession>A0A7S4RQG6</accession>
<feature type="region of interest" description="Disordered" evidence="1">
    <location>
        <begin position="145"/>
        <end position="206"/>
    </location>
</feature>
<dbReference type="EMBL" id="HBNR01055067">
    <property type="protein sequence ID" value="CAE4621254.1"/>
    <property type="molecule type" value="Transcribed_RNA"/>
</dbReference>
<sequence length="206" mass="22218">MAWPVPDDIDASKFWVHTCHKERELREKWKAVHGPGAKDRNSSAEAPFGPTDEILLQWERDFAFPQFSGRAKRIVPGERAQVVGMSQRPQLNGATAEILGYGGSGAERGFVAVRVLDGEGSSKRMMMRPKCLQPLTSASVRTLPTIAENLPPPPASAKGRFARRTSSQASLREFVAPPPSATPPTPGHARSSALRAAARAAGRGKS</sequence>
<protein>
    <submittedName>
        <fullName evidence="2">Uncharacterized protein</fullName>
    </submittedName>
</protein>
<evidence type="ECO:0000256" key="1">
    <source>
        <dbReference type="SAM" id="MobiDB-lite"/>
    </source>
</evidence>
<feature type="compositionally biased region" description="Low complexity" evidence="1">
    <location>
        <begin position="189"/>
        <end position="206"/>
    </location>
</feature>
<gene>
    <name evidence="2" type="ORF">AMON00008_LOCUS38675</name>
</gene>